<reference evidence="1 2" key="1">
    <citation type="journal article" date="2021" name="J. Hered.">
        <title>A chromosome-level genome assembly of the parasitoid wasp, Cotesia glomerata (Hymenoptera: Braconidae).</title>
        <authorList>
            <person name="Pinto B.J."/>
            <person name="Weis J.J."/>
            <person name="Gamble T."/>
            <person name="Ode P.J."/>
            <person name="Paul R."/>
            <person name="Zaspel J.M."/>
        </authorList>
    </citation>
    <scope>NUCLEOTIDE SEQUENCE [LARGE SCALE GENOMIC DNA]</scope>
    <source>
        <strain evidence="1">CgM1</strain>
    </source>
</reference>
<gene>
    <name evidence="1" type="ORF">KQX54_010891</name>
</gene>
<keyword evidence="2" id="KW-1185">Reference proteome</keyword>
<dbReference type="AlphaFoldDB" id="A0AAV7I1R3"/>
<comment type="caution">
    <text evidence="1">The sequence shown here is derived from an EMBL/GenBank/DDBJ whole genome shotgun (WGS) entry which is preliminary data.</text>
</comment>
<accession>A0AAV7I1R3</accession>
<dbReference type="Proteomes" id="UP000826195">
    <property type="component" value="Unassembled WGS sequence"/>
</dbReference>
<protein>
    <submittedName>
        <fullName evidence="1">Uncharacterized protein</fullName>
    </submittedName>
</protein>
<evidence type="ECO:0000313" key="1">
    <source>
        <dbReference type="EMBL" id="KAH0539990.1"/>
    </source>
</evidence>
<dbReference type="EMBL" id="JAHXZJ010002609">
    <property type="protein sequence ID" value="KAH0539990.1"/>
    <property type="molecule type" value="Genomic_DNA"/>
</dbReference>
<name>A0AAV7I1R3_COTGL</name>
<proteinExistence type="predicted"/>
<evidence type="ECO:0000313" key="2">
    <source>
        <dbReference type="Proteomes" id="UP000826195"/>
    </source>
</evidence>
<organism evidence="1 2">
    <name type="scientific">Cotesia glomerata</name>
    <name type="common">Lepidopteran parasitic wasp</name>
    <name type="synonym">Apanteles glomeratus</name>
    <dbReference type="NCBI Taxonomy" id="32391"/>
    <lineage>
        <taxon>Eukaryota</taxon>
        <taxon>Metazoa</taxon>
        <taxon>Ecdysozoa</taxon>
        <taxon>Arthropoda</taxon>
        <taxon>Hexapoda</taxon>
        <taxon>Insecta</taxon>
        <taxon>Pterygota</taxon>
        <taxon>Neoptera</taxon>
        <taxon>Endopterygota</taxon>
        <taxon>Hymenoptera</taxon>
        <taxon>Apocrita</taxon>
        <taxon>Ichneumonoidea</taxon>
        <taxon>Braconidae</taxon>
        <taxon>Microgastrinae</taxon>
        <taxon>Cotesia</taxon>
    </lineage>
</organism>
<sequence length="168" mass="19143">MYIITIYNNVGLRKIIKKLRSKIFEAVYKEQFFSGTTLLSLCEELGICIANGCVKGDTEAGKNKKSLETDLMAGGKQLPKDRRKVSSLVWKPASAEQYQELIDGAWEYMDCNENAVNWEKLKETIKEAAHNCKMTKSTGQGKRDDKPPWYNKECTLAKKQVWACLKHT</sequence>